<dbReference type="CDD" id="cd04301">
    <property type="entry name" value="NAT_SF"/>
    <property type="match status" value="1"/>
</dbReference>
<sequence>MPAITAIYAEAVNAGAASLELKAPDLAEMTRRWRVRASKGYPHIVATSSGVVVGYAAARRHRPSPAHRFLVEDSVYVSYHAHGGGIGRALLGELIKLCEISKFRQMIALIGDGNVSSVKLHERLGFRQVGLIEGSAFKHGRWFDTLLMQRALGEGNCSLPQQN</sequence>
<keyword evidence="3" id="KW-1185">Reference proteome</keyword>
<reference evidence="2 3" key="1">
    <citation type="submission" date="2022-03" db="EMBL/GenBank/DDBJ databases">
        <authorList>
            <person name="Jo J.-H."/>
            <person name="Im W.-T."/>
        </authorList>
    </citation>
    <scope>NUCLEOTIDE SEQUENCE [LARGE SCALE GENOMIC DNA]</scope>
    <source>
        <strain evidence="2 3">SM33</strain>
    </source>
</reference>
<evidence type="ECO:0000259" key="1">
    <source>
        <dbReference type="PROSITE" id="PS51186"/>
    </source>
</evidence>
<organism evidence="2 3">
    <name type="scientific">Sphingomonas telluris</name>
    <dbReference type="NCBI Taxonomy" id="2907998"/>
    <lineage>
        <taxon>Bacteria</taxon>
        <taxon>Pseudomonadati</taxon>
        <taxon>Pseudomonadota</taxon>
        <taxon>Alphaproteobacteria</taxon>
        <taxon>Sphingomonadales</taxon>
        <taxon>Sphingomonadaceae</taxon>
        <taxon>Sphingomonas</taxon>
    </lineage>
</organism>
<dbReference type="InterPro" id="IPR000182">
    <property type="entry name" value="GNAT_dom"/>
</dbReference>
<evidence type="ECO:0000313" key="2">
    <source>
        <dbReference type="EMBL" id="MCH8617446.1"/>
    </source>
</evidence>
<evidence type="ECO:0000313" key="3">
    <source>
        <dbReference type="Proteomes" id="UP001203058"/>
    </source>
</evidence>
<dbReference type="SUPFAM" id="SSF55729">
    <property type="entry name" value="Acyl-CoA N-acyltransferases (Nat)"/>
    <property type="match status" value="1"/>
</dbReference>
<gene>
    <name evidence="2" type="ORF">LZ016_15215</name>
</gene>
<dbReference type="PANTHER" id="PTHR43072:SF8">
    <property type="entry name" value="ACYLTRANSFERASE FABY-RELATED"/>
    <property type="match status" value="1"/>
</dbReference>
<dbReference type="InterPro" id="IPR016181">
    <property type="entry name" value="Acyl_CoA_acyltransferase"/>
</dbReference>
<name>A0ABS9VR29_9SPHN</name>
<dbReference type="Proteomes" id="UP001203058">
    <property type="component" value="Unassembled WGS sequence"/>
</dbReference>
<comment type="caution">
    <text evidence="2">The sequence shown here is derived from an EMBL/GenBank/DDBJ whole genome shotgun (WGS) entry which is preliminary data.</text>
</comment>
<dbReference type="EMBL" id="JAKZHW010000002">
    <property type="protein sequence ID" value="MCH8617446.1"/>
    <property type="molecule type" value="Genomic_DNA"/>
</dbReference>
<dbReference type="PROSITE" id="PS51186">
    <property type="entry name" value="GNAT"/>
    <property type="match status" value="1"/>
</dbReference>
<dbReference type="Gene3D" id="3.40.630.30">
    <property type="match status" value="1"/>
</dbReference>
<dbReference type="Pfam" id="PF00583">
    <property type="entry name" value="Acetyltransf_1"/>
    <property type="match status" value="1"/>
</dbReference>
<feature type="domain" description="N-acetyltransferase" evidence="1">
    <location>
        <begin position="1"/>
        <end position="153"/>
    </location>
</feature>
<dbReference type="PANTHER" id="PTHR43072">
    <property type="entry name" value="N-ACETYLTRANSFERASE"/>
    <property type="match status" value="1"/>
</dbReference>
<protein>
    <submittedName>
        <fullName evidence="2">GNAT family N-acetyltransferase</fullName>
    </submittedName>
</protein>
<accession>A0ABS9VR29</accession>
<proteinExistence type="predicted"/>